<dbReference type="PANTHER" id="PTHR45754">
    <property type="entry name" value="METHYLENETETRAHYDROFOLATE REDUCTASE"/>
    <property type="match status" value="1"/>
</dbReference>
<dbReference type="GO" id="GO:0009086">
    <property type="term" value="P:methionine biosynthetic process"/>
    <property type="evidence" value="ECO:0007669"/>
    <property type="project" value="TreeGrafter"/>
</dbReference>
<reference evidence="3" key="1">
    <citation type="submission" date="2022-11" db="UniProtKB">
        <authorList>
            <consortium name="WormBaseParasite"/>
        </authorList>
    </citation>
    <scope>IDENTIFICATION</scope>
</reference>
<proteinExistence type="predicted"/>
<sequence length="115" mass="13268">MKCRISYYFAIKNLPHETIDWSNIEPTTPIAVTWGVFPGCEIAQPTVVDPLSFRVWKNEAYDAWINGWANIYPAESESRKIIENIHDNYCLVTLVDNDYVKASVLFEVLEKAIEK</sequence>
<dbReference type="GO" id="GO:0071949">
    <property type="term" value="F:FAD binding"/>
    <property type="evidence" value="ECO:0007669"/>
    <property type="project" value="TreeGrafter"/>
</dbReference>
<dbReference type="Pfam" id="PF21895">
    <property type="entry name" value="MTHFR_C"/>
    <property type="match status" value="1"/>
</dbReference>
<dbReference type="AlphaFoldDB" id="A0A914Y883"/>
<dbReference type="Proteomes" id="UP000887577">
    <property type="component" value="Unplaced"/>
</dbReference>
<keyword evidence="2" id="KW-1185">Reference proteome</keyword>
<organism evidence="2 3">
    <name type="scientific">Panagrolaimus superbus</name>
    <dbReference type="NCBI Taxonomy" id="310955"/>
    <lineage>
        <taxon>Eukaryota</taxon>
        <taxon>Metazoa</taxon>
        <taxon>Ecdysozoa</taxon>
        <taxon>Nematoda</taxon>
        <taxon>Chromadorea</taxon>
        <taxon>Rhabditida</taxon>
        <taxon>Tylenchina</taxon>
        <taxon>Panagrolaimomorpha</taxon>
        <taxon>Panagrolaimoidea</taxon>
        <taxon>Panagrolaimidae</taxon>
        <taxon>Panagrolaimus</taxon>
    </lineage>
</organism>
<accession>A0A914Y883</accession>
<dbReference type="InterPro" id="IPR053806">
    <property type="entry name" value="MTHFR_C"/>
</dbReference>
<protein>
    <recommendedName>
        <fullName evidence="1">MTHFR SAM-binding regulatory domain-containing protein</fullName>
    </recommendedName>
</protein>
<dbReference type="GO" id="GO:0004489">
    <property type="term" value="F:methylenetetrahydrofolate reductase [NAD(P)H] activity"/>
    <property type="evidence" value="ECO:0007669"/>
    <property type="project" value="TreeGrafter"/>
</dbReference>
<dbReference type="PANTHER" id="PTHR45754:SF3">
    <property type="entry name" value="METHYLENETETRAHYDROFOLATE REDUCTASE (NADPH)"/>
    <property type="match status" value="1"/>
</dbReference>
<evidence type="ECO:0000259" key="1">
    <source>
        <dbReference type="Pfam" id="PF21895"/>
    </source>
</evidence>
<name>A0A914Y883_9BILA</name>
<feature type="domain" description="MTHFR SAM-binding regulatory" evidence="1">
    <location>
        <begin position="16"/>
        <end position="114"/>
    </location>
</feature>
<dbReference type="WBParaSite" id="PSU_v2.g15658.t1">
    <property type="protein sequence ID" value="PSU_v2.g15658.t1"/>
    <property type="gene ID" value="PSU_v2.g15658"/>
</dbReference>
<evidence type="ECO:0000313" key="3">
    <source>
        <dbReference type="WBParaSite" id="PSU_v2.g15658.t1"/>
    </source>
</evidence>
<dbReference type="GO" id="GO:0035999">
    <property type="term" value="P:tetrahydrofolate interconversion"/>
    <property type="evidence" value="ECO:0007669"/>
    <property type="project" value="TreeGrafter"/>
</dbReference>
<dbReference type="GO" id="GO:0005829">
    <property type="term" value="C:cytosol"/>
    <property type="evidence" value="ECO:0007669"/>
    <property type="project" value="TreeGrafter"/>
</dbReference>
<evidence type="ECO:0000313" key="2">
    <source>
        <dbReference type="Proteomes" id="UP000887577"/>
    </source>
</evidence>